<gene>
    <name evidence="8" type="primary">Contig5363.g5735</name>
    <name evidence="8" type="ORF">STYLEM_4244</name>
</gene>
<keyword evidence="6" id="KW-0813">Transport</keyword>
<dbReference type="InParanoid" id="A0A078A049"/>
<keyword evidence="9" id="KW-1185">Reference proteome</keyword>
<dbReference type="Proteomes" id="UP000039865">
    <property type="component" value="Unassembled WGS sequence"/>
</dbReference>
<dbReference type="PRINTS" id="PR00783">
    <property type="entry name" value="MINTRINSICP"/>
</dbReference>
<dbReference type="InterPro" id="IPR000425">
    <property type="entry name" value="MIP"/>
</dbReference>
<dbReference type="InterPro" id="IPR034294">
    <property type="entry name" value="Aquaporin_transptr"/>
</dbReference>
<evidence type="ECO:0000256" key="1">
    <source>
        <dbReference type="ARBA" id="ARBA00004141"/>
    </source>
</evidence>
<dbReference type="PANTHER" id="PTHR19139:SF199">
    <property type="entry name" value="MIP17260P"/>
    <property type="match status" value="1"/>
</dbReference>
<accession>A0A078A049</accession>
<feature type="transmembrane region" description="Helical" evidence="7">
    <location>
        <begin position="220"/>
        <end position="246"/>
    </location>
</feature>
<feature type="transmembrane region" description="Helical" evidence="7">
    <location>
        <begin position="47"/>
        <end position="71"/>
    </location>
</feature>
<feature type="transmembrane region" description="Helical" evidence="7">
    <location>
        <begin position="12"/>
        <end position="32"/>
    </location>
</feature>
<dbReference type="OMA" id="FASASWC"/>
<dbReference type="Gene3D" id="1.20.1080.10">
    <property type="entry name" value="Glycerol uptake facilitator protein"/>
    <property type="match status" value="1"/>
</dbReference>
<feature type="transmembrane region" description="Helical" evidence="7">
    <location>
        <begin position="83"/>
        <end position="105"/>
    </location>
</feature>
<dbReference type="SUPFAM" id="SSF81338">
    <property type="entry name" value="Aquaporin-like"/>
    <property type="match status" value="1"/>
</dbReference>
<feature type="transmembrane region" description="Helical" evidence="7">
    <location>
        <begin position="140"/>
        <end position="158"/>
    </location>
</feature>
<evidence type="ECO:0000313" key="8">
    <source>
        <dbReference type="EMBL" id="CDW75257.1"/>
    </source>
</evidence>
<comment type="similarity">
    <text evidence="2 6">Belongs to the MIP/aquaporin (TC 1.A.8) family.</text>
</comment>
<sequence>MESSVPASDSGLFLARALFFEFLGSMGAVYAFNFTANNYFARAMNYFSFWIVAVSISGAHFNPATTLAVYLSEGKYGKQLGRLLLYWLFQIMGAFAGILMVYLIFNEPVLGYLLWPAENIQGVGATRFFSEFNNVYYGKILYLEMFNTFIFLYAYLLIIYKPTMRTVDEIMKGIGASFVLFICYSMGAGAGSALNPALAIAQTCYQVGFLNGFGLNGNRFASASWCYIAFPLIGAIFAALLFRLHIYLDNRALKQRELPVAA</sequence>
<dbReference type="OrthoDB" id="204128at2759"/>
<keyword evidence="3 6" id="KW-0812">Transmembrane</keyword>
<evidence type="ECO:0000256" key="5">
    <source>
        <dbReference type="ARBA" id="ARBA00023136"/>
    </source>
</evidence>
<dbReference type="GO" id="GO:0005886">
    <property type="term" value="C:plasma membrane"/>
    <property type="evidence" value="ECO:0007669"/>
    <property type="project" value="TreeGrafter"/>
</dbReference>
<evidence type="ECO:0000256" key="2">
    <source>
        <dbReference type="ARBA" id="ARBA00006175"/>
    </source>
</evidence>
<dbReference type="EMBL" id="CCKQ01004122">
    <property type="protein sequence ID" value="CDW75257.1"/>
    <property type="molecule type" value="Genomic_DNA"/>
</dbReference>
<dbReference type="AlphaFoldDB" id="A0A078A049"/>
<dbReference type="GO" id="GO:0015250">
    <property type="term" value="F:water channel activity"/>
    <property type="evidence" value="ECO:0007669"/>
    <property type="project" value="TreeGrafter"/>
</dbReference>
<evidence type="ECO:0000313" key="9">
    <source>
        <dbReference type="Proteomes" id="UP000039865"/>
    </source>
</evidence>
<reference evidence="8 9" key="1">
    <citation type="submission" date="2014-06" db="EMBL/GenBank/DDBJ databases">
        <authorList>
            <person name="Swart Estienne"/>
        </authorList>
    </citation>
    <scope>NUCLEOTIDE SEQUENCE [LARGE SCALE GENOMIC DNA]</scope>
    <source>
        <strain evidence="8 9">130c</strain>
    </source>
</reference>
<evidence type="ECO:0000256" key="3">
    <source>
        <dbReference type="ARBA" id="ARBA00022692"/>
    </source>
</evidence>
<comment type="subcellular location">
    <subcellularLocation>
        <location evidence="1">Membrane</location>
        <topology evidence="1">Multi-pass membrane protein</topology>
    </subcellularLocation>
</comment>
<evidence type="ECO:0000256" key="6">
    <source>
        <dbReference type="RuleBase" id="RU000477"/>
    </source>
</evidence>
<feature type="transmembrane region" description="Helical" evidence="7">
    <location>
        <begin position="178"/>
        <end position="200"/>
    </location>
</feature>
<organism evidence="8 9">
    <name type="scientific">Stylonychia lemnae</name>
    <name type="common">Ciliate</name>
    <dbReference type="NCBI Taxonomy" id="5949"/>
    <lineage>
        <taxon>Eukaryota</taxon>
        <taxon>Sar</taxon>
        <taxon>Alveolata</taxon>
        <taxon>Ciliophora</taxon>
        <taxon>Intramacronucleata</taxon>
        <taxon>Spirotrichea</taxon>
        <taxon>Stichotrichia</taxon>
        <taxon>Sporadotrichida</taxon>
        <taxon>Oxytrichidae</taxon>
        <taxon>Stylonychinae</taxon>
        <taxon>Stylonychia</taxon>
    </lineage>
</organism>
<dbReference type="Pfam" id="PF00230">
    <property type="entry name" value="MIP"/>
    <property type="match status" value="1"/>
</dbReference>
<keyword evidence="4 7" id="KW-1133">Transmembrane helix</keyword>
<protein>
    <submittedName>
        <fullName evidence="8">Mip family channel protein</fullName>
    </submittedName>
</protein>
<dbReference type="InterPro" id="IPR023271">
    <property type="entry name" value="Aquaporin-like"/>
</dbReference>
<proteinExistence type="inferred from homology"/>
<evidence type="ECO:0000256" key="4">
    <source>
        <dbReference type="ARBA" id="ARBA00022989"/>
    </source>
</evidence>
<dbReference type="PANTHER" id="PTHR19139">
    <property type="entry name" value="AQUAPORIN TRANSPORTER"/>
    <property type="match status" value="1"/>
</dbReference>
<keyword evidence="5 7" id="KW-0472">Membrane</keyword>
<evidence type="ECO:0000256" key="7">
    <source>
        <dbReference type="SAM" id="Phobius"/>
    </source>
</evidence>
<name>A0A078A049_STYLE</name>